<reference evidence="1 2" key="1">
    <citation type="submission" date="2017-08" db="EMBL/GenBank/DDBJ databases">
        <title>Infants hospitalized years apart are colonized by the same room-sourced microbial strains.</title>
        <authorList>
            <person name="Brooks B."/>
            <person name="Olm M.R."/>
            <person name="Firek B.A."/>
            <person name="Baker R."/>
            <person name="Thomas B.C."/>
            <person name="Morowitz M.J."/>
            <person name="Banfield J.F."/>
        </authorList>
    </citation>
    <scope>NUCLEOTIDE SEQUENCE [LARGE SCALE GENOMIC DNA]</scope>
    <source>
        <strain evidence="1">S2_003_000_R2_14</strain>
    </source>
</reference>
<sequence>MAKPPEPIEDVLPNAQWIVDAEVTEVIATGSQPEKVEAKPGATSTGQKTAAQTVKLKVKRVIHGEQINEITVEKPEAGYALTKGNHGPFLIDSTKTILGRYGPDSYSFDRIEKALASRR</sequence>
<organism evidence="1 2">
    <name type="scientific">Archangium gephyra</name>
    <dbReference type="NCBI Taxonomy" id="48"/>
    <lineage>
        <taxon>Bacteria</taxon>
        <taxon>Pseudomonadati</taxon>
        <taxon>Myxococcota</taxon>
        <taxon>Myxococcia</taxon>
        <taxon>Myxococcales</taxon>
        <taxon>Cystobacterineae</taxon>
        <taxon>Archangiaceae</taxon>
        <taxon>Archangium</taxon>
    </lineage>
</organism>
<dbReference type="AlphaFoldDB" id="A0A2W5T758"/>
<protein>
    <submittedName>
        <fullName evidence="1">Uncharacterized protein</fullName>
    </submittedName>
</protein>
<proteinExistence type="predicted"/>
<dbReference type="Proteomes" id="UP000249061">
    <property type="component" value="Unassembled WGS sequence"/>
</dbReference>
<name>A0A2W5T758_9BACT</name>
<comment type="caution">
    <text evidence="1">The sequence shown here is derived from an EMBL/GenBank/DDBJ whole genome shotgun (WGS) entry which is preliminary data.</text>
</comment>
<gene>
    <name evidence="1" type="ORF">DI536_17270</name>
</gene>
<evidence type="ECO:0000313" key="2">
    <source>
        <dbReference type="Proteomes" id="UP000249061"/>
    </source>
</evidence>
<accession>A0A2W5T758</accession>
<dbReference type="EMBL" id="QFQP01000014">
    <property type="protein sequence ID" value="PZR11380.1"/>
    <property type="molecule type" value="Genomic_DNA"/>
</dbReference>
<evidence type="ECO:0000313" key="1">
    <source>
        <dbReference type="EMBL" id="PZR11380.1"/>
    </source>
</evidence>